<protein>
    <submittedName>
        <fullName evidence="2">Uncharacterized protein</fullName>
    </submittedName>
</protein>
<evidence type="ECO:0000313" key="3">
    <source>
        <dbReference type="Proteomes" id="UP000007266"/>
    </source>
</evidence>
<accession>D6X025</accession>
<dbReference type="InParanoid" id="D6X025"/>
<feature type="region of interest" description="Disordered" evidence="1">
    <location>
        <begin position="225"/>
        <end position="308"/>
    </location>
</feature>
<dbReference type="Proteomes" id="UP000007266">
    <property type="component" value="Linkage group 9"/>
</dbReference>
<feature type="region of interest" description="Disordered" evidence="1">
    <location>
        <begin position="1"/>
        <end position="21"/>
    </location>
</feature>
<sequence length="495" mass="55179">MSSKEIEIETSESFGPKKITKSQKCDRRCAHQGDRICYNEEEDNKEVVKKIPDETASSESVDSIELDSLHSGESLFKTFNFEASDNDPDMEKCMTFWKKILAKNVKPIKCTLLKTKKSEDKEPEKVETEVIQDKRKDKDPCKDAEIRKMWLDIYKDLQRRKLDKLKLVKSKKCEPCEEYIDEELLKKQDVEDIKKLNQWKSQKRPSAGKFDIGSQVQRTLRVLKAARTSKDESEKRQSTSETNIKHSTKLPKPKTPNKTESEKAPTQPPIVKTIPQNTPGKEITQIESDLSKSTAKSASKHSTGGGAAPAPLDLSIKKSCCNCGCAIDDCICAEIEELVSSCAPCDCGAVCVCDPTQPQTEVCSCGCDVQECICQNLEKCVCGCGVKECLCQNVDAIRGKECACGCGLDECVCEQLYTKRCKCGHADCTCDMIEILTTYLETLEASPGASARVDGESLRFSREAQTEDQALLLQTTQKEGSYCLICGHFNCYCNK</sequence>
<dbReference type="HOGENOM" id="CLU_551334_0_0_1"/>
<dbReference type="EMBL" id="KQ971364">
    <property type="protein sequence ID" value="EFA10065.1"/>
    <property type="molecule type" value="Genomic_DNA"/>
</dbReference>
<evidence type="ECO:0000313" key="2">
    <source>
        <dbReference type="EMBL" id="EFA10065.1"/>
    </source>
</evidence>
<reference evidence="2 3" key="1">
    <citation type="journal article" date="2008" name="Nature">
        <title>The genome of the model beetle and pest Tribolium castaneum.</title>
        <authorList>
            <consortium name="Tribolium Genome Sequencing Consortium"/>
            <person name="Richards S."/>
            <person name="Gibbs R.A."/>
            <person name="Weinstock G.M."/>
            <person name="Brown S.J."/>
            <person name="Denell R."/>
            <person name="Beeman R.W."/>
            <person name="Gibbs R."/>
            <person name="Beeman R.W."/>
            <person name="Brown S.J."/>
            <person name="Bucher G."/>
            <person name="Friedrich M."/>
            <person name="Grimmelikhuijzen C.J."/>
            <person name="Klingler M."/>
            <person name="Lorenzen M."/>
            <person name="Richards S."/>
            <person name="Roth S."/>
            <person name="Schroder R."/>
            <person name="Tautz D."/>
            <person name="Zdobnov E.M."/>
            <person name="Muzny D."/>
            <person name="Gibbs R.A."/>
            <person name="Weinstock G.M."/>
            <person name="Attaway T."/>
            <person name="Bell S."/>
            <person name="Buhay C.J."/>
            <person name="Chandrabose M.N."/>
            <person name="Chavez D."/>
            <person name="Clerk-Blankenburg K.P."/>
            <person name="Cree A."/>
            <person name="Dao M."/>
            <person name="Davis C."/>
            <person name="Chacko J."/>
            <person name="Dinh H."/>
            <person name="Dugan-Rocha S."/>
            <person name="Fowler G."/>
            <person name="Garner T.T."/>
            <person name="Garnes J."/>
            <person name="Gnirke A."/>
            <person name="Hawes A."/>
            <person name="Hernandez J."/>
            <person name="Hines S."/>
            <person name="Holder M."/>
            <person name="Hume J."/>
            <person name="Jhangiani S.N."/>
            <person name="Joshi V."/>
            <person name="Khan Z.M."/>
            <person name="Jackson L."/>
            <person name="Kovar C."/>
            <person name="Kowis A."/>
            <person name="Lee S."/>
            <person name="Lewis L.R."/>
            <person name="Margolis J."/>
            <person name="Morgan M."/>
            <person name="Nazareth L.V."/>
            <person name="Nguyen N."/>
            <person name="Okwuonu G."/>
            <person name="Parker D."/>
            <person name="Richards S."/>
            <person name="Ruiz S.J."/>
            <person name="Santibanez J."/>
            <person name="Savard J."/>
            <person name="Scherer S.E."/>
            <person name="Schneider B."/>
            <person name="Sodergren E."/>
            <person name="Tautz D."/>
            <person name="Vattahil S."/>
            <person name="Villasana D."/>
            <person name="White C.S."/>
            <person name="Wright R."/>
            <person name="Park Y."/>
            <person name="Beeman R.W."/>
            <person name="Lord J."/>
            <person name="Oppert B."/>
            <person name="Lorenzen M."/>
            <person name="Brown S."/>
            <person name="Wang L."/>
            <person name="Savard J."/>
            <person name="Tautz D."/>
            <person name="Richards S."/>
            <person name="Weinstock G."/>
            <person name="Gibbs R.A."/>
            <person name="Liu Y."/>
            <person name="Worley K."/>
            <person name="Weinstock G."/>
            <person name="Elsik C.G."/>
            <person name="Reese J.T."/>
            <person name="Elhaik E."/>
            <person name="Landan G."/>
            <person name="Graur D."/>
            <person name="Arensburger P."/>
            <person name="Atkinson P."/>
            <person name="Beeman R.W."/>
            <person name="Beidler J."/>
            <person name="Brown S.J."/>
            <person name="Demuth J.P."/>
            <person name="Drury D.W."/>
            <person name="Du Y.Z."/>
            <person name="Fujiwara H."/>
            <person name="Lorenzen M."/>
            <person name="Maselli V."/>
            <person name="Osanai M."/>
            <person name="Park Y."/>
            <person name="Robertson H.M."/>
            <person name="Tu Z."/>
            <person name="Wang J.J."/>
            <person name="Wang S."/>
            <person name="Richards S."/>
            <person name="Song H."/>
            <person name="Zhang L."/>
            <person name="Sodergren E."/>
            <person name="Werner D."/>
            <person name="Stanke M."/>
            <person name="Morgenstern B."/>
            <person name="Solovyev V."/>
            <person name="Kosarev P."/>
            <person name="Brown G."/>
            <person name="Chen H.C."/>
            <person name="Ermolaeva O."/>
            <person name="Hlavina W."/>
            <person name="Kapustin Y."/>
            <person name="Kiryutin B."/>
            <person name="Kitts P."/>
            <person name="Maglott D."/>
            <person name="Pruitt K."/>
            <person name="Sapojnikov V."/>
            <person name="Souvorov A."/>
            <person name="Mackey A.J."/>
            <person name="Waterhouse R.M."/>
            <person name="Wyder S."/>
            <person name="Zdobnov E.M."/>
            <person name="Zdobnov E.M."/>
            <person name="Wyder S."/>
            <person name="Kriventseva E.V."/>
            <person name="Kadowaki T."/>
            <person name="Bork P."/>
            <person name="Aranda M."/>
            <person name="Bao R."/>
            <person name="Beermann A."/>
            <person name="Berns N."/>
            <person name="Bolognesi R."/>
            <person name="Bonneton F."/>
            <person name="Bopp D."/>
            <person name="Brown S.J."/>
            <person name="Bucher G."/>
            <person name="Butts T."/>
            <person name="Chaumot A."/>
            <person name="Denell R.E."/>
            <person name="Ferrier D.E."/>
            <person name="Friedrich M."/>
            <person name="Gordon C.M."/>
            <person name="Jindra M."/>
            <person name="Klingler M."/>
            <person name="Lan Q."/>
            <person name="Lattorff H.M."/>
            <person name="Laudet V."/>
            <person name="von Levetsow C."/>
            <person name="Liu Z."/>
            <person name="Lutz R."/>
            <person name="Lynch J.A."/>
            <person name="da Fonseca R.N."/>
            <person name="Posnien N."/>
            <person name="Reuter R."/>
            <person name="Roth S."/>
            <person name="Savard J."/>
            <person name="Schinko J.B."/>
            <person name="Schmitt C."/>
            <person name="Schoppmeier M."/>
            <person name="Schroder R."/>
            <person name="Shippy T.D."/>
            <person name="Simonnet F."/>
            <person name="Marques-Souza H."/>
            <person name="Tautz D."/>
            <person name="Tomoyasu Y."/>
            <person name="Trauner J."/>
            <person name="Van der Zee M."/>
            <person name="Vervoort M."/>
            <person name="Wittkopp N."/>
            <person name="Wimmer E.A."/>
            <person name="Yang X."/>
            <person name="Jones A.K."/>
            <person name="Sattelle D.B."/>
            <person name="Ebert P.R."/>
            <person name="Nelson D."/>
            <person name="Scott J.G."/>
            <person name="Beeman R.W."/>
            <person name="Muthukrishnan S."/>
            <person name="Kramer K.J."/>
            <person name="Arakane Y."/>
            <person name="Beeman R.W."/>
            <person name="Zhu Q."/>
            <person name="Hogenkamp D."/>
            <person name="Dixit R."/>
            <person name="Oppert B."/>
            <person name="Jiang H."/>
            <person name="Zou Z."/>
            <person name="Marshall J."/>
            <person name="Elpidina E."/>
            <person name="Vinokurov K."/>
            <person name="Oppert C."/>
            <person name="Zou Z."/>
            <person name="Evans J."/>
            <person name="Lu Z."/>
            <person name="Zhao P."/>
            <person name="Sumathipala N."/>
            <person name="Altincicek B."/>
            <person name="Vilcinskas A."/>
            <person name="Williams M."/>
            <person name="Hultmark D."/>
            <person name="Hetru C."/>
            <person name="Jiang H."/>
            <person name="Grimmelikhuijzen C.J."/>
            <person name="Hauser F."/>
            <person name="Cazzamali G."/>
            <person name="Williamson M."/>
            <person name="Park Y."/>
            <person name="Li B."/>
            <person name="Tanaka Y."/>
            <person name="Predel R."/>
            <person name="Neupert S."/>
            <person name="Schachtner J."/>
            <person name="Verleyen P."/>
            <person name="Raible F."/>
            <person name="Bork P."/>
            <person name="Friedrich M."/>
            <person name="Walden K.K."/>
            <person name="Robertson H.M."/>
            <person name="Angeli S."/>
            <person name="Foret S."/>
            <person name="Bucher G."/>
            <person name="Schuetz S."/>
            <person name="Maleszka R."/>
            <person name="Wimmer E.A."/>
            <person name="Beeman R.W."/>
            <person name="Lorenzen M."/>
            <person name="Tomoyasu Y."/>
            <person name="Miller S.C."/>
            <person name="Grossmann D."/>
            <person name="Bucher G."/>
        </authorList>
    </citation>
    <scope>NUCLEOTIDE SEQUENCE [LARGE SCALE GENOMIC DNA]</scope>
    <source>
        <strain evidence="2 3">Georgia GA2</strain>
    </source>
</reference>
<keyword evidence="3" id="KW-1185">Reference proteome</keyword>
<name>D6X025_TRICA</name>
<evidence type="ECO:0000256" key="1">
    <source>
        <dbReference type="SAM" id="MobiDB-lite"/>
    </source>
</evidence>
<feature type="compositionally biased region" description="Low complexity" evidence="1">
    <location>
        <begin position="291"/>
        <end position="302"/>
    </location>
</feature>
<gene>
    <name evidence="2" type="primary">AUGUSTUS-3.0.2_12239</name>
    <name evidence="2" type="ORF">TcasGA2_TC012239</name>
</gene>
<organism evidence="2 3">
    <name type="scientific">Tribolium castaneum</name>
    <name type="common">Red flour beetle</name>
    <dbReference type="NCBI Taxonomy" id="7070"/>
    <lineage>
        <taxon>Eukaryota</taxon>
        <taxon>Metazoa</taxon>
        <taxon>Ecdysozoa</taxon>
        <taxon>Arthropoda</taxon>
        <taxon>Hexapoda</taxon>
        <taxon>Insecta</taxon>
        <taxon>Pterygota</taxon>
        <taxon>Neoptera</taxon>
        <taxon>Endopterygota</taxon>
        <taxon>Coleoptera</taxon>
        <taxon>Polyphaga</taxon>
        <taxon>Cucujiformia</taxon>
        <taxon>Tenebrionidae</taxon>
        <taxon>Tenebrionidae incertae sedis</taxon>
        <taxon>Tribolium</taxon>
    </lineage>
</organism>
<feature type="compositionally biased region" description="Basic and acidic residues" evidence="1">
    <location>
        <begin position="228"/>
        <end position="238"/>
    </location>
</feature>
<reference evidence="2 3" key="2">
    <citation type="journal article" date="2010" name="Nucleic Acids Res.">
        <title>BeetleBase in 2010: revisions to provide comprehensive genomic information for Tribolium castaneum.</title>
        <authorList>
            <person name="Kim H.S."/>
            <person name="Murphy T."/>
            <person name="Xia J."/>
            <person name="Caragea D."/>
            <person name="Park Y."/>
            <person name="Beeman R.W."/>
            <person name="Lorenzen M.D."/>
            <person name="Butcher S."/>
            <person name="Manak J.R."/>
            <person name="Brown S.J."/>
        </authorList>
    </citation>
    <scope>GENOME REANNOTATION</scope>
    <source>
        <strain evidence="2 3">Georgia GA2</strain>
    </source>
</reference>
<dbReference type="AlphaFoldDB" id="D6X025"/>
<proteinExistence type="predicted"/>